<feature type="region of interest" description="Disordered" evidence="1">
    <location>
        <begin position="58"/>
        <end position="81"/>
    </location>
</feature>
<organism evidence="2 3">
    <name type="scientific">Thermobifida alba</name>
    <name type="common">Thermomonospora alba</name>
    <dbReference type="NCBI Taxonomy" id="53522"/>
    <lineage>
        <taxon>Bacteria</taxon>
        <taxon>Bacillati</taxon>
        <taxon>Actinomycetota</taxon>
        <taxon>Actinomycetes</taxon>
        <taxon>Streptosporangiales</taxon>
        <taxon>Nocardiopsidaceae</taxon>
        <taxon>Thermobifida</taxon>
    </lineage>
</organism>
<name>A0ABY4KXF7_THEAE</name>
<keyword evidence="3" id="KW-1185">Reference proteome</keyword>
<evidence type="ECO:0000313" key="2">
    <source>
        <dbReference type="EMBL" id="UPT20122.1"/>
    </source>
</evidence>
<sequence>MRLPAGEARACWPGQNQTLCGLALHRSRLWRFPHVPWPDVFPESGGAADEVRRLRPKCRAAAGGKRSARRGHGWTRTFPRP</sequence>
<dbReference type="EMBL" id="CP051627">
    <property type="protein sequence ID" value="UPT20122.1"/>
    <property type="molecule type" value="Genomic_DNA"/>
</dbReference>
<proteinExistence type="predicted"/>
<evidence type="ECO:0000313" key="3">
    <source>
        <dbReference type="Proteomes" id="UP000832041"/>
    </source>
</evidence>
<protein>
    <submittedName>
        <fullName evidence="2">Uncharacterized protein</fullName>
    </submittedName>
</protein>
<dbReference type="Proteomes" id="UP000832041">
    <property type="component" value="Chromosome"/>
</dbReference>
<reference evidence="2 3" key="1">
    <citation type="submission" date="2020-04" db="EMBL/GenBank/DDBJ databases">
        <title>Thermobifida alba genome sequencing and assembly.</title>
        <authorList>
            <person name="Luzics S."/>
            <person name="Horvath B."/>
            <person name="Nagy I."/>
            <person name="Toth A."/>
            <person name="Nagy I."/>
            <person name="Kukolya J."/>
        </authorList>
    </citation>
    <scope>NUCLEOTIDE SEQUENCE [LARGE SCALE GENOMIC DNA]</scope>
    <source>
        <strain evidence="2 3">DSM 43795</strain>
    </source>
</reference>
<accession>A0ABY4KXF7</accession>
<evidence type="ECO:0000256" key="1">
    <source>
        <dbReference type="SAM" id="MobiDB-lite"/>
    </source>
</evidence>
<gene>
    <name evidence="2" type="ORF">FOF52_03365</name>
</gene>